<dbReference type="PANTHER" id="PTHR37079:SF4">
    <property type="entry name" value="SERINE_THREONINE-PROTEIN KINASE ATM"/>
    <property type="match status" value="1"/>
</dbReference>
<dbReference type="Proteomes" id="UP000516437">
    <property type="component" value="Chromosome 7"/>
</dbReference>
<dbReference type="InterPro" id="IPR016024">
    <property type="entry name" value="ARM-type_fold"/>
</dbReference>
<protein>
    <submittedName>
        <fullName evidence="1">Serine/threonine-protein kinase ATM</fullName>
    </submittedName>
</protein>
<proteinExistence type="predicted"/>
<reference evidence="1 2" key="1">
    <citation type="journal article" date="2019" name="Plant Biotechnol. J.">
        <title>The red bayberry genome and genetic basis of sex determination.</title>
        <authorList>
            <person name="Jia H.M."/>
            <person name="Jia H.J."/>
            <person name="Cai Q.L."/>
            <person name="Wang Y."/>
            <person name="Zhao H.B."/>
            <person name="Yang W.F."/>
            <person name="Wang G.Y."/>
            <person name="Li Y.H."/>
            <person name="Zhan D.L."/>
            <person name="Shen Y.T."/>
            <person name="Niu Q.F."/>
            <person name="Chang L."/>
            <person name="Qiu J."/>
            <person name="Zhao L."/>
            <person name="Xie H.B."/>
            <person name="Fu W.Y."/>
            <person name="Jin J."/>
            <person name="Li X.W."/>
            <person name="Jiao Y."/>
            <person name="Zhou C.C."/>
            <person name="Tu T."/>
            <person name="Chai C.Y."/>
            <person name="Gao J.L."/>
            <person name="Fan L.J."/>
            <person name="van de Weg E."/>
            <person name="Wang J.Y."/>
            <person name="Gao Z.S."/>
        </authorList>
    </citation>
    <scope>NUCLEOTIDE SEQUENCE [LARGE SCALE GENOMIC DNA]</scope>
    <source>
        <tissue evidence="1">Leaves</tissue>
    </source>
</reference>
<dbReference type="InterPro" id="IPR057445">
    <property type="entry name" value="ATM_TPR"/>
</dbReference>
<dbReference type="SUPFAM" id="SSF48371">
    <property type="entry name" value="ARM repeat"/>
    <property type="match status" value="2"/>
</dbReference>
<dbReference type="GO" id="GO:0006974">
    <property type="term" value="P:DNA damage response"/>
    <property type="evidence" value="ECO:0007669"/>
    <property type="project" value="InterPro"/>
</dbReference>
<dbReference type="Pfam" id="PF25360">
    <property type="entry name" value="TPR_ATM"/>
    <property type="match status" value="1"/>
</dbReference>
<comment type="caution">
    <text evidence="1">The sequence shown here is derived from an EMBL/GenBank/DDBJ whole genome shotgun (WGS) entry which is preliminary data.</text>
</comment>
<evidence type="ECO:0000313" key="1">
    <source>
        <dbReference type="EMBL" id="KAB1207611.1"/>
    </source>
</evidence>
<keyword evidence="1" id="KW-0808">Transferase</keyword>
<name>A0A6A1V4K9_9ROSI</name>
<dbReference type="OrthoDB" id="381190at2759"/>
<keyword evidence="2" id="KW-1185">Reference proteome</keyword>
<evidence type="ECO:0000313" key="2">
    <source>
        <dbReference type="Proteomes" id="UP000516437"/>
    </source>
</evidence>
<gene>
    <name evidence="1" type="ORF">CJ030_MR7G014896</name>
</gene>
<dbReference type="PANTHER" id="PTHR37079">
    <property type="entry name" value="SERINE/THREONINE-PROTEIN KINASE ATM"/>
    <property type="match status" value="1"/>
</dbReference>
<accession>A0A6A1V4K9</accession>
<organism evidence="1 2">
    <name type="scientific">Morella rubra</name>
    <name type="common">Chinese bayberry</name>
    <dbReference type="NCBI Taxonomy" id="262757"/>
    <lineage>
        <taxon>Eukaryota</taxon>
        <taxon>Viridiplantae</taxon>
        <taxon>Streptophyta</taxon>
        <taxon>Embryophyta</taxon>
        <taxon>Tracheophyta</taxon>
        <taxon>Spermatophyta</taxon>
        <taxon>Magnoliopsida</taxon>
        <taxon>eudicotyledons</taxon>
        <taxon>Gunneridae</taxon>
        <taxon>Pentapetalae</taxon>
        <taxon>rosids</taxon>
        <taxon>fabids</taxon>
        <taxon>Fagales</taxon>
        <taxon>Myricaceae</taxon>
        <taxon>Morella</taxon>
    </lineage>
</organism>
<keyword evidence="1" id="KW-0418">Kinase</keyword>
<dbReference type="InterPro" id="IPR038980">
    <property type="entry name" value="ATM_plant"/>
</dbReference>
<dbReference type="EMBL" id="RXIC02000025">
    <property type="protein sequence ID" value="KAB1207611.1"/>
    <property type="molecule type" value="Genomic_DNA"/>
</dbReference>
<sequence length="1410" mass="160111">MVTSRDVQEIISKLSSDKAKLREDGVKLLNTWLEGERSVAFCKFLRQNTARLRPDEIPHSETWPFLVTLLIQCASKEISSSKRRPPKIIYAKTLRIVVQRAEDPKISGKMLTLLSVVKLLFNHIWDVLSNVPSFQSEYGIVLRHVLAVRDYCFHMKRRIYCSLVLLHMEKVETSLHGKTDSQYNPKEEVFRCILALHSLLENPPVDFTDNLREDIIKGFVGIFPFIREEGKVSRKLIECINTFLSKDGPNLGCRSFEIHNAVQQFVFRCWLTTRDRGLKDALILYARLQLNLTKGGDDGNSLVDQLLDVVCKDLDQSNISSTGVPWNDATKDDKFGTLNSSQYRLVELAAVVFYRACVDTAKAPSTQKRVKREHASTHLKEALMEGKWLWNAAFCCLARNYHTRISKDLLVYWFKGICSSFERILNDANMRHAYDGLLWTLRSLQELSSILLLPDLKGDKSLRLSYTSNEFDCTWQILWSCLTHGLPIFSNVTAVVDATLVLLGNIILHDETNTYVIPQDVWDLRLFKRFPSVSLLYFISCYFSRKGSQCDLCDSLRLRKSLLRAISGHIHWKESFMLNEQILLFFPAAVYALCAGCVPFTECCKGFRLSYSFVDDTETIVERFKTEDVEHDGLHELFECSVNVLPGMNLDFGVEVSPSQSLQSLRLPRQVRDQLLQEMETCILGSLVDKDVERKPISDIFFRCGLLSNFIYGLYLTRKNDEVSPFLSKMGECLLELLDHALSGIQGNHNDFRSLGCLGSDSVFGGTYSLAVSLQRLVCCPIFMKSRENNLDVLLHGSVAKSVERLLKALANVYVEYSERVRNFNSEMILDDLSASDNSVQNSFPFDGNRSRIMDMELDENEDSGDVDILTVRGKIASGISFSPAKWKLGMISLISGFFSVLHVDTWDILFEVVSKECDQKVCEEILYNLCRHPYWSAAKITDLVNLFNDMIKNQESLKLNCVNVLAAIHGLLASLLSLNTVKMEKFVLEEVYSEQILTRLGDLVNKVAELDLLDWCGRVRLIDCICDFVLLHPQIGQTMIERLLLLLRDPDYRVRFYLARHVGVLFQTWDGHEELFQDICSNFGVPLVLSLKEKLVTAREVLAAGPQPRPIIETVIVTLMHVALYSEKVELEAVFMICVVAAIDPSQRELVYAVLHNLSSHLNYASLLKYMEEVIGSIIFWWVACGVSLVALVEIRQLFVSDTEPSYFIQYCCHWLLPALVLHGDSSNLSWVAKVASQPLAVMVRHQFVPIFAVCMALHCSKRSGCEKGAVVLRSSILHLAEISEDERDKLIKKYMVSIVSHILALASCASDPPVPFFSRDTIVHAIQKVVDGFVEMEDNPTTAGVVDKINVFRPDRVFMFIVEMHYKITAAVHHRHRSHRLAGIEVLVNILGHRAAVSSTSKSWIRGR</sequence>
<dbReference type="GO" id="GO:0004674">
    <property type="term" value="F:protein serine/threonine kinase activity"/>
    <property type="evidence" value="ECO:0007669"/>
    <property type="project" value="InterPro"/>
</dbReference>